<dbReference type="RefSeq" id="WP_259312036.1">
    <property type="nucleotide sequence ID" value="NZ_CP087164.1"/>
</dbReference>
<evidence type="ECO:0000259" key="2">
    <source>
        <dbReference type="Pfam" id="PF02470"/>
    </source>
</evidence>
<feature type="domain" description="Mce/MlaD" evidence="2">
    <location>
        <begin position="31"/>
        <end position="106"/>
    </location>
</feature>
<name>A0A9E6Y0U5_9ACTN</name>
<evidence type="ECO:0000313" key="4">
    <source>
        <dbReference type="Proteomes" id="UP001162834"/>
    </source>
</evidence>
<dbReference type="KEGG" id="sbae:DSM104329_04421"/>
<protein>
    <recommendedName>
        <fullName evidence="2">Mce/MlaD domain-containing protein</fullName>
    </recommendedName>
</protein>
<reference evidence="3" key="1">
    <citation type="journal article" date="2022" name="Int. J. Syst. Evol. Microbiol.">
        <title>Pseudomonas aegrilactucae sp. nov. and Pseudomonas morbosilactucae sp. nov., pathogens causing bacterial rot of lettuce in Japan.</title>
        <authorList>
            <person name="Sawada H."/>
            <person name="Fujikawa T."/>
            <person name="Satou M."/>
        </authorList>
    </citation>
    <scope>NUCLEOTIDE SEQUENCE</scope>
    <source>
        <strain evidence="3">0166_1</strain>
    </source>
</reference>
<keyword evidence="4" id="KW-1185">Reference proteome</keyword>
<dbReference type="PANTHER" id="PTHR33371">
    <property type="entry name" value="INTERMEMBRANE PHOSPHOLIPID TRANSPORT SYSTEM BINDING PROTEIN MLAD-RELATED"/>
    <property type="match status" value="1"/>
</dbReference>
<feature type="region of interest" description="Disordered" evidence="1">
    <location>
        <begin position="415"/>
        <end position="447"/>
    </location>
</feature>
<dbReference type="EMBL" id="CP087164">
    <property type="protein sequence ID" value="UGS37999.1"/>
    <property type="molecule type" value="Genomic_DNA"/>
</dbReference>
<dbReference type="AlphaFoldDB" id="A0A9E6Y0U5"/>
<accession>A0A9E6Y0U5</accession>
<gene>
    <name evidence="3" type="ORF">DSM104329_04421</name>
</gene>
<dbReference type="GO" id="GO:0005543">
    <property type="term" value="F:phospholipid binding"/>
    <property type="evidence" value="ECO:0007669"/>
    <property type="project" value="TreeGrafter"/>
</dbReference>
<dbReference type="GO" id="GO:0005548">
    <property type="term" value="F:phospholipid transporter activity"/>
    <property type="evidence" value="ECO:0007669"/>
    <property type="project" value="TreeGrafter"/>
</dbReference>
<sequence length="447" mass="47708">MTLSRGIALLALAAAIAVVAFLLLRGGGRHEYSVVFTNAGQLVKDDDVQVGGRRIGSVRDITLTKDNQAKVKIAVDNAYAPLREGTTALIRQTSLSGVANRYITLTMAPNNAKALPDGATIDSVKTTAPVDLDQLFDTLDPKTLKALQEVIQGSATQFANKGEQANQAALYFNPALSTTRRVVNELTRDQQALSDFLANGATVTRALSERGNDLTNLVTNANLTAKAIGDERAALVTDLQQLPLTLRRANSTFVNLRSTLDDLTVLVDASKPATKDLAPFFRALRPLVRDARPTVADLRTLISRSGSDNDLIDLLNKTPALEQAAEPAFASSTQALRKSLPVLTFIRPYTPELVGFLRDFGQGASNYDANGHYARIQPMFTPFSFTSNPAGGLLTPQSPVSRITGTSTGNVVRCPGAASQPAQDGSAPWRDTDGKLDCDPTLVLPGP</sequence>
<dbReference type="InterPro" id="IPR003399">
    <property type="entry name" value="Mce/MlaD"/>
</dbReference>
<proteinExistence type="predicted"/>
<dbReference type="InterPro" id="IPR052336">
    <property type="entry name" value="MlaD_Phospholipid_Transporter"/>
</dbReference>
<dbReference type="Proteomes" id="UP001162834">
    <property type="component" value="Chromosome"/>
</dbReference>
<evidence type="ECO:0000256" key="1">
    <source>
        <dbReference type="SAM" id="MobiDB-lite"/>
    </source>
</evidence>
<organism evidence="3 4">
    <name type="scientific">Capillimicrobium parvum</name>
    <dbReference type="NCBI Taxonomy" id="2884022"/>
    <lineage>
        <taxon>Bacteria</taxon>
        <taxon>Bacillati</taxon>
        <taxon>Actinomycetota</taxon>
        <taxon>Thermoleophilia</taxon>
        <taxon>Solirubrobacterales</taxon>
        <taxon>Capillimicrobiaceae</taxon>
        <taxon>Capillimicrobium</taxon>
    </lineage>
</organism>
<dbReference type="PANTHER" id="PTHR33371:SF4">
    <property type="entry name" value="INTERMEMBRANE PHOSPHOLIPID TRANSPORT SYSTEM BINDING PROTEIN MLAD"/>
    <property type="match status" value="1"/>
</dbReference>
<evidence type="ECO:0000313" key="3">
    <source>
        <dbReference type="EMBL" id="UGS37999.1"/>
    </source>
</evidence>
<dbReference type="Pfam" id="PF02470">
    <property type="entry name" value="MlaD"/>
    <property type="match status" value="1"/>
</dbReference>